<dbReference type="GO" id="GO:0016787">
    <property type="term" value="F:hydrolase activity"/>
    <property type="evidence" value="ECO:0007669"/>
    <property type="project" value="UniProtKB-KW"/>
</dbReference>
<gene>
    <name evidence="5" type="ORF">HH304_02440</name>
</gene>
<keyword evidence="4" id="KW-1133">Transmembrane helix</keyword>
<reference evidence="5 6" key="1">
    <citation type="submission" date="2020-04" db="EMBL/GenBank/DDBJ databases">
        <title>Flammeovirgaceae bacterium KN852 isolated from deep sea.</title>
        <authorList>
            <person name="Zhang D.-C."/>
        </authorList>
    </citation>
    <scope>NUCLEOTIDE SEQUENCE [LARGE SCALE GENOMIC DNA]</scope>
    <source>
        <strain evidence="5 6">KN852</strain>
    </source>
</reference>
<evidence type="ECO:0000313" key="5">
    <source>
        <dbReference type="EMBL" id="NMM47240.1"/>
    </source>
</evidence>
<dbReference type="AlphaFoldDB" id="A0A848IY76"/>
<name>A0A848IY76_9BACT</name>
<evidence type="ECO:0000256" key="1">
    <source>
        <dbReference type="ARBA" id="ARBA00022723"/>
    </source>
</evidence>
<keyword evidence="2 5" id="KW-0378">Hydrolase</keyword>
<dbReference type="GO" id="GO:0046872">
    <property type="term" value="F:metal ion binding"/>
    <property type="evidence" value="ECO:0007669"/>
    <property type="project" value="UniProtKB-KW"/>
</dbReference>
<dbReference type="NCBIfam" id="TIGR01490">
    <property type="entry name" value="HAD-SF-IB-hyp1"/>
    <property type="match status" value="1"/>
</dbReference>
<dbReference type="SUPFAM" id="SSF56784">
    <property type="entry name" value="HAD-like"/>
    <property type="match status" value="1"/>
</dbReference>
<keyword evidence="6" id="KW-1185">Reference proteome</keyword>
<evidence type="ECO:0000256" key="3">
    <source>
        <dbReference type="ARBA" id="ARBA00022842"/>
    </source>
</evidence>
<dbReference type="PANTHER" id="PTHR43344">
    <property type="entry name" value="PHOSPHOSERINE PHOSPHATASE"/>
    <property type="match status" value="1"/>
</dbReference>
<dbReference type="NCBIfam" id="TIGR01488">
    <property type="entry name" value="HAD-SF-IB"/>
    <property type="match status" value="1"/>
</dbReference>
<dbReference type="InterPro" id="IPR050582">
    <property type="entry name" value="HAD-like_SerB"/>
</dbReference>
<sequence length="199" mass="23291">MEVNDKLALFDFDGTITKGDTFIPFIKFVKGEFNFWLGIIALSPFIIFYFFGIISNSVLKRHFIKWYFKGMRYSDLKMSGQRFANEILPGMIRPKAITEIQELKDQNYTLYIVTASNSFWIAPWSEQFGFNIIATEWEVEDGLITGDYNGENCYGEEKRRLVLEHFQLEKYIKIVGYGDTKGDIPMLSLCHKTYFKPFI</sequence>
<dbReference type="Gene3D" id="3.40.50.1000">
    <property type="entry name" value="HAD superfamily/HAD-like"/>
    <property type="match status" value="1"/>
</dbReference>
<keyword evidence="4" id="KW-0472">Membrane</keyword>
<evidence type="ECO:0000256" key="2">
    <source>
        <dbReference type="ARBA" id="ARBA00022801"/>
    </source>
</evidence>
<dbReference type="Gene3D" id="1.20.1440.100">
    <property type="entry name" value="SG protein - dephosphorylation function"/>
    <property type="match status" value="1"/>
</dbReference>
<keyword evidence="1" id="KW-0479">Metal-binding</keyword>
<accession>A0A848IY76</accession>
<proteinExistence type="predicted"/>
<keyword evidence="4" id="KW-0812">Transmembrane</keyword>
<dbReference type="InterPro" id="IPR023214">
    <property type="entry name" value="HAD_sf"/>
</dbReference>
<comment type="caution">
    <text evidence="5">The sequence shown here is derived from an EMBL/GenBank/DDBJ whole genome shotgun (WGS) entry which is preliminary data.</text>
</comment>
<dbReference type="EMBL" id="JABBNU010000001">
    <property type="protein sequence ID" value="NMM47240.1"/>
    <property type="molecule type" value="Genomic_DNA"/>
</dbReference>
<dbReference type="Pfam" id="PF12710">
    <property type="entry name" value="HAD"/>
    <property type="match status" value="1"/>
</dbReference>
<dbReference type="InterPro" id="IPR006385">
    <property type="entry name" value="HAD_hydro_SerB1"/>
</dbReference>
<protein>
    <submittedName>
        <fullName evidence="5">Haloacid dehalogenase-like hydrolase</fullName>
    </submittedName>
</protein>
<keyword evidence="3" id="KW-0460">Magnesium</keyword>
<dbReference type="InterPro" id="IPR036412">
    <property type="entry name" value="HAD-like_sf"/>
</dbReference>
<feature type="transmembrane region" description="Helical" evidence="4">
    <location>
        <begin position="35"/>
        <end position="59"/>
    </location>
</feature>
<evidence type="ECO:0000313" key="6">
    <source>
        <dbReference type="Proteomes" id="UP000559010"/>
    </source>
</evidence>
<organism evidence="5 6">
    <name type="scientific">Marinigracilibium pacificum</name>
    <dbReference type="NCBI Taxonomy" id="2729599"/>
    <lineage>
        <taxon>Bacteria</taxon>
        <taxon>Pseudomonadati</taxon>
        <taxon>Bacteroidota</taxon>
        <taxon>Cytophagia</taxon>
        <taxon>Cytophagales</taxon>
        <taxon>Flammeovirgaceae</taxon>
        <taxon>Marinigracilibium</taxon>
    </lineage>
</organism>
<evidence type="ECO:0000256" key="4">
    <source>
        <dbReference type="SAM" id="Phobius"/>
    </source>
</evidence>
<dbReference type="RefSeq" id="WP_169677849.1">
    <property type="nucleotide sequence ID" value="NZ_JABBNU010000001.1"/>
</dbReference>
<dbReference type="Proteomes" id="UP000559010">
    <property type="component" value="Unassembled WGS sequence"/>
</dbReference>
<dbReference type="PANTHER" id="PTHR43344:SF13">
    <property type="entry name" value="PHOSPHATASE RV3661-RELATED"/>
    <property type="match status" value="1"/>
</dbReference>